<evidence type="ECO:0000256" key="2">
    <source>
        <dbReference type="ARBA" id="ARBA00011738"/>
    </source>
</evidence>
<keyword evidence="7 12" id="KW-0521">NADP</keyword>
<dbReference type="Gene3D" id="3.40.50.10860">
    <property type="entry name" value="Leucine Dehydrogenase, chain A, domain 1"/>
    <property type="match status" value="1"/>
</dbReference>
<dbReference type="GO" id="GO:0004488">
    <property type="term" value="F:methylenetetrahydrofolate dehydrogenase (NADP+) activity"/>
    <property type="evidence" value="ECO:0007669"/>
    <property type="project" value="UniProtKB-UniRule"/>
</dbReference>
<keyword evidence="9 12" id="KW-0368">Histidine biosynthesis</keyword>
<keyword evidence="16" id="KW-1185">Reference proteome</keyword>
<evidence type="ECO:0000313" key="15">
    <source>
        <dbReference type="EMBL" id="SHJ66188.1"/>
    </source>
</evidence>
<feature type="binding site" evidence="12">
    <location>
        <begin position="165"/>
        <end position="167"/>
    </location>
    <ligand>
        <name>NADP(+)</name>
        <dbReference type="ChEBI" id="CHEBI:58349"/>
    </ligand>
</feature>
<organism evidence="15 16">
    <name type="scientific">Hathewaya proteolytica DSM 3090</name>
    <dbReference type="NCBI Taxonomy" id="1121331"/>
    <lineage>
        <taxon>Bacteria</taxon>
        <taxon>Bacillati</taxon>
        <taxon>Bacillota</taxon>
        <taxon>Clostridia</taxon>
        <taxon>Eubacteriales</taxon>
        <taxon>Clostridiaceae</taxon>
        <taxon>Hathewaya</taxon>
    </lineage>
</organism>
<dbReference type="GO" id="GO:0009086">
    <property type="term" value="P:methionine biosynthetic process"/>
    <property type="evidence" value="ECO:0007669"/>
    <property type="project" value="UniProtKB-KW"/>
</dbReference>
<proteinExistence type="inferred from homology"/>
<dbReference type="GO" id="GO:0005829">
    <property type="term" value="C:cytosol"/>
    <property type="evidence" value="ECO:0007669"/>
    <property type="project" value="TreeGrafter"/>
</dbReference>
<comment type="function">
    <text evidence="12">Catalyzes the oxidation of 5,10-methylenetetrahydrofolate to 5,10-methenyltetrahydrofolate and then the hydrolysis of 5,10-methenyltetrahydrofolate to 10-formyltetrahydrofolate.</text>
</comment>
<evidence type="ECO:0000256" key="4">
    <source>
        <dbReference type="ARBA" id="ARBA00022605"/>
    </source>
</evidence>
<name>A0A1M6L4P4_9CLOT</name>
<evidence type="ECO:0000256" key="7">
    <source>
        <dbReference type="ARBA" id="ARBA00022857"/>
    </source>
</evidence>
<evidence type="ECO:0000256" key="5">
    <source>
        <dbReference type="ARBA" id="ARBA00022755"/>
    </source>
</evidence>
<dbReference type="Gene3D" id="3.40.50.720">
    <property type="entry name" value="NAD(P)-binding Rossmann-like Domain"/>
    <property type="match status" value="1"/>
</dbReference>
<dbReference type="Pfam" id="PF02882">
    <property type="entry name" value="THF_DHG_CYH_C"/>
    <property type="match status" value="1"/>
</dbReference>
<gene>
    <name evidence="12" type="primary">folD</name>
    <name evidence="15" type="ORF">SAMN02745248_00621</name>
</gene>
<dbReference type="InterPro" id="IPR000672">
    <property type="entry name" value="THF_DH/CycHdrlase"/>
</dbReference>
<evidence type="ECO:0000256" key="8">
    <source>
        <dbReference type="ARBA" id="ARBA00023002"/>
    </source>
</evidence>
<comment type="catalytic activity">
    <reaction evidence="12">
        <text>(6R)-5,10-methenyltetrahydrofolate + H2O = (6R)-10-formyltetrahydrofolate + H(+)</text>
        <dbReference type="Rhea" id="RHEA:23700"/>
        <dbReference type="ChEBI" id="CHEBI:15377"/>
        <dbReference type="ChEBI" id="CHEBI:15378"/>
        <dbReference type="ChEBI" id="CHEBI:57455"/>
        <dbReference type="ChEBI" id="CHEBI:195366"/>
        <dbReference type="EC" id="3.5.4.9"/>
    </reaction>
</comment>
<keyword evidence="10 12" id="KW-0486">Methionine biosynthesis</keyword>
<keyword evidence="3 12" id="KW-0554">One-carbon metabolism</keyword>
<evidence type="ECO:0000313" key="16">
    <source>
        <dbReference type="Proteomes" id="UP000183952"/>
    </source>
</evidence>
<dbReference type="SUPFAM" id="SSF53223">
    <property type="entry name" value="Aminoacid dehydrogenase-like, N-terminal domain"/>
    <property type="match status" value="1"/>
</dbReference>
<keyword evidence="8 12" id="KW-0560">Oxidoreductase</keyword>
<sequence>MGTVLKGKELKQKISEELKEIIISYKEKYRVEPCFASILIGNDGGSMFYVEFQKKNCESLGIKYELIHLSEGVSTEEVIDIIEKLNCDTSVHGIMMQVPLPSHLDEKAIIHHINPDKDVDSLTDTNAGRLFKGSRCFEPCTPKAVMELLDYIGEDLAGKRAVVIGRSNIVGKPLAIMLLKKNATVTVCHSHTKDIKSITKEADILVSCVGKPHFVNSEFVKPGAIVMDVGTSDVNGKITGDVDFDDVEPVAGYITPVPGGVGSITTMLLLKNTLKAMERNLEIK</sequence>
<dbReference type="RefSeq" id="WP_072902219.1">
    <property type="nucleotide sequence ID" value="NZ_FRAD01000005.1"/>
</dbReference>
<dbReference type="InterPro" id="IPR046346">
    <property type="entry name" value="Aminoacid_DH-like_N_sf"/>
</dbReference>
<evidence type="ECO:0000256" key="9">
    <source>
        <dbReference type="ARBA" id="ARBA00023102"/>
    </source>
</evidence>
<dbReference type="GO" id="GO:0004477">
    <property type="term" value="F:methenyltetrahydrofolate cyclohydrolase activity"/>
    <property type="evidence" value="ECO:0007669"/>
    <property type="project" value="UniProtKB-UniRule"/>
</dbReference>
<dbReference type="InterPro" id="IPR020631">
    <property type="entry name" value="THF_DH/CycHdrlase_NAD-bd_dom"/>
</dbReference>
<comment type="pathway">
    <text evidence="1 12">One-carbon metabolism; tetrahydrofolate interconversion.</text>
</comment>
<feature type="binding site" evidence="12">
    <location>
        <position position="231"/>
    </location>
    <ligand>
        <name>NADP(+)</name>
        <dbReference type="ChEBI" id="CHEBI:58349"/>
    </ligand>
</feature>
<comment type="subunit">
    <text evidence="2 12">Homodimer.</text>
</comment>
<evidence type="ECO:0000256" key="12">
    <source>
        <dbReference type="HAMAP-Rule" id="MF_01576"/>
    </source>
</evidence>
<feature type="domain" description="Tetrahydrofolate dehydrogenase/cyclohydrolase NAD(P)-binding" evidence="14">
    <location>
        <begin position="139"/>
        <end position="280"/>
    </location>
</feature>
<accession>A0A1M6L4P4</accession>
<keyword evidence="5 12" id="KW-0658">Purine biosynthesis</keyword>
<comment type="caution">
    <text evidence="12">Lacks conserved residue(s) required for the propagation of feature annotation.</text>
</comment>
<keyword evidence="4 12" id="KW-0028">Amino-acid biosynthesis</keyword>
<feature type="domain" description="Tetrahydrofolate dehydrogenase/cyclohydrolase catalytic" evidence="13">
    <location>
        <begin position="5"/>
        <end position="120"/>
    </location>
</feature>
<dbReference type="Pfam" id="PF00763">
    <property type="entry name" value="THF_DHG_CYH"/>
    <property type="match status" value="1"/>
</dbReference>
<dbReference type="PRINTS" id="PR00085">
    <property type="entry name" value="THFDHDRGNASE"/>
</dbReference>
<dbReference type="PANTHER" id="PTHR48099">
    <property type="entry name" value="C-1-TETRAHYDROFOLATE SYNTHASE, CYTOPLASMIC-RELATED"/>
    <property type="match status" value="1"/>
</dbReference>
<dbReference type="InterPro" id="IPR036291">
    <property type="entry name" value="NAD(P)-bd_dom_sf"/>
</dbReference>
<dbReference type="PANTHER" id="PTHR48099:SF5">
    <property type="entry name" value="C-1-TETRAHYDROFOLATE SYNTHASE, CYTOPLASMIC"/>
    <property type="match status" value="1"/>
</dbReference>
<dbReference type="FunFam" id="3.40.50.10860:FF:000005">
    <property type="entry name" value="C-1-tetrahydrofolate synthase, cytoplasmic, putative"/>
    <property type="match status" value="1"/>
</dbReference>
<protein>
    <recommendedName>
        <fullName evidence="12">Bifunctional protein FolD</fullName>
    </recommendedName>
    <domain>
        <recommendedName>
            <fullName evidence="12">Methylenetetrahydrofolate dehydrogenase</fullName>
            <ecNumber evidence="12">1.5.1.5</ecNumber>
        </recommendedName>
    </domain>
    <domain>
        <recommendedName>
            <fullName evidence="12">Methenyltetrahydrofolate cyclohydrolase</fullName>
            <ecNumber evidence="12">3.5.4.9</ecNumber>
        </recommendedName>
    </domain>
</protein>
<keyword evidence="6 12" id="KW-0378">Hydrolase</keyword>
<dbReference type="SUPFAM" id="SSF51735">
    <property type="entry name" value="NAD(P)-binding Rossmann-fold domains"/>
    <property type="match status" value="1"/>
</dbReference>
<dbReference type="UniPathway" id="UPA00193"/>
<dbReference type="Proteomes" id="UP000183952">
    <property type="component" value="Unassembled WGS sequence"/>
</dbReference>
<evidence type="ECO:0000256" key="3">
    <source>
        <dbReference type="ARBA" id="ARBA00022563"/>
    </source>
</evidence>
<evidence type="ECO:0000256" key="10">
    <source>
        <dbReference type="ARBA" id="ARBA00023167"/>
    </source>
</evidence>
<dbReference type="EC" id="3.5.4.9" evidence="12"/>
<dbReference type="CDD" id="cd01080">
    <property type="entry name" value="NAD_bind_m-THF_DH_Cyclohyd"/>
    <property type="match status" value="1"/>
</dbReference>
<evidence type="ECO:0000256" key="6">
    <source>
        <dbReference type="ARBA" id="ARBA00022801"/>
    </source>
</evidence>
<comment type="catalytic activity">
    <reaction evidence="12">
        <text>(6R)-5,10-methylene-5,6,7,8-tetrahydrofolate + NADP(+) = (6R)-5,10-methenyltetrahydrofolate + NADPH</text>
        <dbReference type="Rhea" id="RHEA:22812"/>
        <dbReference type="ChEBI" id="CHEBI:15636"/>
        <dbReference type="ChEBI" id="CHEBI:57455"/>
        <dbReference type="ChEBI" id="CHEBI:57783"/>
        <dbReference type="ChEBI" id="CHEBI:58349"/>
        <dbReference type="EC" id="1.5.1.5"/>
    </reaction>
</comment>
<dbReference type="HAMAP" id="MF_01576">
    <property type="entry name" value="THF_DHG_CYH"/>
    <property type="match status" value="1"/>
</dbReference>
<dbReference type="GO" id="GO:0006164">
    <property type="term" value="P:purine nucleotide biosynthetic process"/>
    <property type="evidence" value="ECO:0007669"/>
    <property type="project" value="UniProtKB-KW"/>
</dbReference>
<comment type="similarity">
    <text evidence="12">Belongs to the tetrahydrofolate dehydrogenase/cyclohydrolase family.</text>
</comment>
<dbReference type="STRING" id="1121331.SAMN02745248_00621"/>
<keyword evidence="11 12" id="KW-0511">Multifunctional enzyme</keyword>
<reference evidence="15 16" key="1">
    <citation type="submission" date="2016-11" db="EMBL/GenBank/DDBJ databases">
        <authorList>
            <person name="Jaros S."/>
            <person name="Januszkiewicz K."/>
            <person name="Wedrychowicz H."/>
        </authorList>
    </citation>
    <scope>NUCLEOTIDE SEQUENCE [LARGE SCALE GENOMIC DNA]</scope>
    <source>
        <strain evidence="15 16">DSM 3090</strain>
    </source>
</reference>
<evidence type="ECO:0000256" key="11">
    <source>
        <dbReference type="ARBA" id="ARBA00023268"/>
    </source>
</evidence>
<dbReference type="GO" id="GO:0000105">
    <property type="term" value="P:L-histidine biosynthetic process"/>
    <property type="evidence" value="ECO:0007669"/>
    <property type="project" value="UniProtKB-KW"/>
</dbReference>
<evidence type="ECO:0000259" key="13">
    <source>
        <dbReference type="Pfam" id="PF00763"/>
    </source>
</evidence>
<dbReference type="GO" id="GO:0035999">
    <property type="term" value="P:tetrahydrofolate interconversion"/>
    <property type="evidence" value="ECO:0007669"/>
    <property type="project" value="UniProtKB-UniRule"/>
</dbReference>
<dbReference type="AlphaFoldDB" id="A0A1M6L4P4"/>
<dbReference type="OrthoDB" id="9803580at2"/>
<dbReference type="EC" id="1.5.1.5" evidence="12"/>
<evidence type="ECO:0000256" key="1">
    <source>
        <dbReference type="ARBA" id="ARBA00004777"/>
    </source>
</evidence>
<dbReference type="InterPro" id="IPR020630">
    <property type="entry name" value="THF_DH/CycHdrlase_cat_dom"/>
</dbReference>
<evidence type="ECO:0000259" key="14">
    <source>
        <dbReference type="Pfam" id="PF02882"/>
    </source>
</evidence>
<dbReference type="EMBL" id="FRAD01000005">
    <property type="protein sequence ID" value="SHJ66188.1"/>
    <property type="molecule type" value="Genomic_DNA"/>
</dbReference>
<dbReference type="FunFam" id="3.40.50.720:FF:000094">
    <property type="entry name" value="Bifunctional protein FolD"/>
    <property type="match status" value="1"/>
</dbReference>